<evidence type="ECO:0000313" key="1">
    <source>
        <dbReference type="EMBL" id="SFD57087.1"/>
    </source>
</evidence>
<protein>
    <recommendedName>
        <fullName evidence="3">Solute-binding protein family 3/N-terminal domain-containing protein</fullName>
    </recommendedName>
</protein>
<evidence type="ECO:0008006" key="3">
    <source>
        <dbReference type="Google" id="ProtNLM"/>
    </source>
</evidence>
<dbReference type="Proteomes" id="UP000198862">
    <property type="component" value="Unassembled WGS sequence"/>
</dbReference>
<organism evidence="1 2">
    <name type="scientific">Pseudoalteromonas denitrificans DSM 6059</name>
    <dbReference type="NCBI Taxonomy" id="1123010"/>
    <lineage>
        <taxon>Bacteria</taxon>
        <taxon>Pseudomonadati</taxon>
        <taxon>Pseudomonadota</taxon>
        <taxon>Gammaproteobacteria</taxon>
        <taxon>Alteromonadales</taxon>
        <taxon>Pseudoalteromonadaceae</taxon>
        <taxon>Pseudoalteromonas</taxon>
    </lineage>
</organism>
<accession>A0A1I1TEM4</accession>
<proteinExistence type="predicted"/>
<gene>
    <name evidence="1" type="ORF">SAMN02745724_04867</name>
</gene>
<reference evidence="1 2" key="1">
    <citation type="submission" date="2016-10" db="EMBL/GenBank/DDBJ databases">
        <authorList>
            <person name="de Groot N.N."/>
        </authorList>
    </citation>
    <scope>NUCLEOTIDE SEQUENCE [LARGE SCALE GENOMIC DNA]</scope>
    <source>
        <strain evidence="1 2">DSM 6059</strain>
    </source>
</reference>
<sequence>MMKMNNVFLLGIFALFMHNNLHAKCIIKMVYKENSKMPLINAAPNNNGFYFNLYNKAANEIGCILKIRRFPKKRLHKMLNSGALDFYPGVSISKERSKYLYYLPVGFETAQFGITSSTVPEINSYSDIKKHKLTWLMELGSSKNEIAKSYKIETLKTPVVNIEKILKMRSLGRDGFTILDKEPIDYYLKENKLINYTSIGLKIHKHCCGGIKPMYLGFSKSSPHFKELINERFDPKRVISPINNPSKLDPNCIASKFANVLNKLSTSGETLAIYESYILNDFE</sequence>
<evidence type="ECO:0000313" key="2">
    <source>
        <dbReference type="Proteomes" id="UP000198862"/>
    </source>
</evidence>
<dbReference type="Gene3D" id="3.40.190.10">
    <property type="entry name" value="Periplasmic binding protein-like II"/>
    <property type="match status" value="2"/>
</dbReference>
<keyword evidence="2" id="KW-1185">Reference proteome</keyword>
<dbReference type="AlphaFoldDB" id="A0A1I1TEM4"/>
<dbReference type="EMBL" id="FOLO01000069">
    <property type="protein sequence ID" value="SFD57087.1"/>
    <property type="molecule type" value="Genomic_DNA"/>
</dbReference>
<name>A0A1I1TEM4_9GAMM</name>
<dbReference type="SUPFAM" id="SSF53850">
    <property type="entry name" value="Periplasmic binding protein-like II"/>
    <property type="match status" value="1"/>
</dbReference>